<dbReference type="Proteomes" id="UP000241394">
    <property type="component" value="Chromosome LG22"/>
</dbReference>
<dbReference type="PROSITE" id="PS50985">
    <property type="entry name" value="GRAS"/>
    <property type="match status" value="1"/>
</dbReference>
<protein>
    <submittedName>
        <fullName evidence="4">DELLA protein</fullName>
    </submittedName>
</protein>
<keyword evidence="2" id="KW-0804">Transcription</keyword>
<keyword evidence="5" id="KW-1185">Reference proteome</keyword>
<sequence length="599" mass="67458">MNEMFPFEQSNFGEFSYEYGSKGFEREEGRNSVKHAHLYGKESCGEKGDTDSFSSDFGFYLGNSAEDGLLFSNYQQEHQQHSVSDFGILDDLYLDMVSPPFQSSLEETTKISSFHAENLLLDEPKKEKPCATPLESSLGILKNYGSGFRRLNLEKIKVPSYVTACTKPEPMVAGRKLSIEAVLRLVGEKFIQSSSQGVDELSMLSHPFGSSFLGLSDEETKDVELVQNLLASAEKVGQQQYDRASKLLCQCYELSSDTGNPVQRLVYYFSEALREKVDRETGRTTPKSLGEKQLLDLQEAIACPNLASLITFHQQTPFSQVSIFPGMQAIIERVAEAKKVHVIELEIKSGLQCTILMQALAGRSECPLELLKITAVGTKARSTIEETGERLMSFAQSINLPFSFKIVMVSDFLNLREDLFELEEEETVAINAPYCLWPMLARPDRLERLMRVLRRMNPCLMAVIEVEANHNSPVFVNRFIEALFFFGAYFDCLEDCMDQNDPNRKMSESGYFSQTIHNIIAAEGEERIIRHVNISVWRAFFARFGMMEEELSTSSLYQASLVVKNFACGSSCTLDMDGNCLIIGWKGTPIHSVSAWKFV</sequence>
<evidence type="ECO:0000256" key="2">
    <source>
        <dbReference type="ARBA" id="ARBA00023163"/>
    </source>
</evidence>
<dbReference type="PANTHER" id="PTHR31636">
    <property type="entry name" value="OSJNBA0084A10.13 PROTEIN-RELATED"/>
    <property type="match status" value="1"/>
</dbReference>
<keyword evidence="1" id="KW-0805">Transcription regulation</keyword>
<comment type="caution">
    <text evidence="4">The sequence shown here is derived from an EMBL/GenBank/DDBJ whole genome shotgun (WGS) entry which is preliminary data.</text>
</comment>
<dbReference type="Pfam" id="PF03514">
    <property type="entry name" value="GRAS"/>
    <property type="match status" value="1"/>
</dbReference>
<gene>
    <name evidence="4" type="ORF">CEY00_Acc24553</name>
</gene>
<reference evidence="4 5" key="1">
    <citation type="submission" date="2017-07" db="EMBL/GenBank/DDBJ databases">
        <title>An improved, manually edited Actinidia chinensis var. chinensis (kiwifruit) genome highlights the challenges associated with draft genomes and gene prediction in plants.</title>
        <authorList>
            <person name="Pilkington S."/>
            <person name="Crowhurst R."/>
            <person name="Hilario E."/>
            <person name="Nardozza S."/>
            <person name="Fraser L."/>
            <person name="Peng Y."/>
            <person name="Gunaseelan K."/>
            <person name="Simpson R."/>
            <person name="Tahir J."/>
            <person name="Deroles S."/>
            <person name="Templeton K."/>
            <person name="Luo Z."/>
            <person name="Davy M."/>
            <person name="Cheng C."/>
            <person name="Mcneilage M."/>
            <person name="Scaglione D."/>
            <person name="Liu Y."/>
            <person name="Zhang Q."/>
            <person name="Datson P."/>
            <person name="De Silva N."/>
            <person name="Gardiner S."/>
            <person name="Bassett H."/>
            <person name="Chagne D."/>
            <person name="Mccallum J."/>
            <person name="Dzierzon H."/>
            <person name="Deng C."/>
            <person name="Wang Y.-Y."/>
            <person name="Barron N."/>
            <person name="Manako K."/>
            <person name="Bowen J."/>
            <person name="Foster T."/>
            <person name="Erridge Z."/>
            <person name="Tiffin H."/>
            <person name="Waite C."/>
            <person name="Davies K."/>
            <person name="Grierson E."/>
            <person name="Laing W."/>
            <person name="Kirk R."/>
            <person name="Chen X."/>
            <person name="Wood M."/>
            <person name="Montefiori M."/>
            <person name="Brummell D."/>
            <person name="Schwinn K."/>
            <person name="Catanach A."/>
            <person name="Fullerton C."/>
            <person name="Li D."/>
            <person name="Meiyalaghan S."/>
            <person name="Nieuwenhuizen N."/>
            <person name="Read N."/>
            <person name="Prakash R."/>
            <person name="Hunter D."/>
            <person name="Zhang H."/>
            <person name="Mckenzie M."/>
            <person name="Knabel M."/>
            <person name="Harris A."/>
            <person name="Allan A."/>
            <person name="Chen A."/>
            <person name="Janssen B."/>
            <person name="Plunkett B."/>
            <person name="Dwamena C."/>
            <person name="Voogd C."/>
            <person name="Leif D."/>
            <person name="Lafferty D."/>
            <person name="Souleyre E."/>
            <person name="Varkonyi-Gasic E."/>
            <person name="Gambi F."/>
            <person name="Hanley J."/>
            <person name="Yao J.-L."/>
            <person name="Cheung J."/>
            <person name="David K."/>
            <person name="Warren B."/>
            <person name="Marsh K."/>
            <person name="Snowden K."/>
            <person name="Lin-Wang K."/>
            <person name="Brian L."/>
            <person name="Martinez-Sanchez M."/>
            <person name="Wang M."/>
            <person name="Ileperuma N."/>
            <person name="Macnee N."/>
            <person name="Campin R."/>
            <person name="Mcatee P."/>
            <person name="Drummond R."/>
            <person name="Espley R."/>
            <person name="Ireland H."/>
            <person name="Wu R."/>
            <person name="Atkinson R."/>
            <person name="Karunairetnam S."/>
            <person name="Bulley S."/>
            <person name="Chunkath S."/>
            <person name="Hanley Z."/>
            <person name="Storey R."/>
            <person name="Thrimawithana A."/>
            <person name="Thomson S."/>
            <person name="David C."/>
            <person name="Testolin R."/>
        </authorList>
    </citation>
    <scope>NUCLEOTIDE SEQUENCE [LARGE SCALE GENOMIC DNA]</scope>
    <source>
        <strain evidence="5">cv. Red5</strain>
        <tissue evidence="4">Young leaf</tissue>
    </source>
</reference>
<proteinExistence type="inferred from homology"/>
<dbReference type="OrthoDB" id="770224at2759"/>
<dbReference type="InParanoid" id="A0A2R6PVU9"/>
<name>A0A2R6PVU9_ACTCC</name>
<dbReference type="InterPro" id="IPR005202">
    <property type="entry name" value="TF_GRAS"/>
</dbReference>
<reference evidence="5" key="2">
    <citation type="journal article" date="2018" name="BMC Genomics">
        <title>A manually annotated Actinidia chinensis var. chinensis (kiwifruit) genome highlights the challenges associated with draft genomes and gene prediction in plants.</title>
        <authorList>
            <person name="Pilkington S.M."/>
            <person name="Crowhurst R."/>
            <person name="Hilario E."/>
            <person name="Nardozza S."/>
            <person name="Fraser L."/>
            <person name="Peng Y."/>
            <person name="Gunaseelan K."/>
            <person name="Simpson R."/>
            <person name="Tahir J."/>
            <person name="Deroles S.C."/>
            <person name="Templeton K."/>
            <person name="Luo Z."/>
            <person name="Davy M."/>
            <person name="Cheng C."/>
            <person name="McNeilage M."/>
            <person name="Scaglione D."/>
            <person name="Liu Y."/>
            <person name="Zhang Q."/>
            <person name="Datson P."/>
            <person name="De Silva N."/>
            <person name="Gardiner S.E."/>
            <person name="Bassett H."/>
            <person name="Chagne D."/>
            <person name="McCallum J."/>
            <person name="Dzierzon H."/>
            <person name="Deng C."/>
            <person name="Wang Y.Y."/>
            <person name="Barron L."/>
            <person name="Manako K."/>
            <person name="Bowen J."/>
            <person name="Foster T.M."/>
            <person name="Erridge Z.A."/>
            <person name="Tiffin H."/>
            <person name="Waite C.N."/>
            <person name="Davies K.M."/>
            <person name="Grierson E.P."/>
            <person name="Laing W.A."/>
            <person name="Kirk R."/>
            <person name="Chen X."/>
            <person name="Wood M."/>
            <person name="Montefiori M."/>
            <person name="Brummell D.A."/>
            <person name="Schwinn K.E."/>
            <person name="Catanach A."/>
            <person name="Fullerton C."/>
            <person name="Li D."/>
            <person name="Meiyalaghan S."/>
            <person name="Nieuwenhuizen N."/>
            <person name="Read N."/>
            <person name="Prakash R."/>
            <person name="Hunter D."/>
            <person name="Zhang H."/>
            <person name="McKenzie M."/>
            <person name="Knabel M."/>
            <person name="Harris A."/>
            <person name="Allan A.C."/>
            <person name="Gleave A."/>
            <person name="Chen A."/>
            <person name="Janssen B.J."/>
            <person name="Plunkett B."/>
            <person name="Ampomah-Dwamena C."/>
            <person name="Voogd C."/>
            <person name="Leif D."/>
            <person name="Lafferty D."/>
            <person name="Souleyre E.J.F."/>
            <person name="Varkonyi-Gasic E."/>
            <person name="Gambi F."/>
            <person name="Hanley J."/>
            <person name="Yao J.L."/>
            <person name="Cheung J."/>
            <person name="David K.M."/>
            <person name="Warren B."/>
            <person name="Marsh K."/>
            <person name="Snowden K.C."/>
            <person name="Lin-Wang K."/>
            <person name="Brian L."/>
            <person name="Martinez-Sanchez M."/>
            <person name="Wang M."/>
            <person name="Ileperuma N."/>
            <person name="Macnee N."/>
            <person name="Campin R."/>
            <person name="McAtee P."/>
            <person name="Drummond R.S.M."/>
            <person name="Espley R.V."/>
            <person name="Ireland H.S."/>
            <person name="Wu R."/>
            <person name="Atkinson R.G."/>
            <person name="Karunairetnam S."/>
            <person name="Bulley S."/>
            <person name="Chunkath S."/>
            <person name="Hanley Z."/>
            <person name="Storey R."/>
            <person name="Thrimawithana A.H."/>
            <person name="Thomson S."/>
            <person name="David C."/>
            <person name="Testolin R."/>
            <person name="Huang H."/>
            <person name="Hellens R.P."/>
            <person name="Schaffer R.J."/>
        </authorList>
    </citation>
    <scope>NUCLEOTIDE SEQUENCE [LARGE SCALE GENOMIC DNA]</scope>
    <source>
        <strain evidence="5">cv. Red5</strain>
    </source>
</reference>
<evidence type="ECO:0000256" key="3">
    <source>
        <dbReference type="PROSITE-ProRule" id="PRU01191"/>
    </source>
</evidence>
<evidence type="ECO:0000256" key="1">
    <source>
        <dbReference type="ARBA" id="ARBA00023015"/>
    </source>
</evidence>
<dbReference type="Gramene" id="PSR97901">
    <property type="protein sequence ID" value="PSR97901"/>
    <property type="gene ID" value="CEY00_Acc24553"/>
</dbReference>
<accession>A0A2R6PVU9</accession>
<evidence type="ECO:0000313" key="5">
    <source>
        <dbReference type="Proteomes" id="UP000241394"/>
    </source>
</evidence>
<evidence type="ECO:0000313" key="4">
    <source>
        <dbReference type="EMBL" id="PSR97901.1"/>
    </source>
</evidence>
<comment type="caution">
    <text evidence="3">Lacks conserved residue(s) required for the propagation of feature annotation.</text>
</comment>
<organism evidence="4 5">
    <name type="scientific">Actinidia chinensis var. chinensis</name>
    <name type="common">Chinese soft-hair kiwi</name>
    <dbReference type="NCBI Taxonomy" id="1590841"/>
    <lineage>
        <taxon>Eukaryota</taxon>
        <taxon>Viridiplantae</taxon>
        <taxon>Streptophyta</taxon>
        <taxon>Embryophyta</taxon>
        <taxon>Tracheophyta</taxon>
        <taxon>Spermatophyta</taxon>
        <taxon>Magnoliopsida</taxon>
        <taxon>eudicotyledons</taxon>
        <taxon>Gunneridae</taxon>
        <taxon>Pentapetalae</taxon>
        <taxon>asterids</taxon>
        <taxon>Ericales</taxon>
        <taxon>Actinidiaceae</taxon>
        <taxon>Actinidia</taxon>
    </lineage>
</organism>
<feature type="region of interest" description="SAW" evidence="3">
    <location>
        <begin position="521"/>
        <end position="597"/>
    </location>
</feature>
<dbReference type="OMA" id="DCFDACM"/>
<dbReference type="EMBL" id="NKQK01000022">
    <property type="protein sequence ID" value="PSR97901.1"/>
    <property type="molecule type" value="Genomic_DNA"/>
</dbReference>
<feature type="region of interest" description="Leucine repeat II (LRII)" evidence="3">
    <location>
        <begin position="386"/>
        <end position="418"/>
    </location>
</feature>
<dbReference type="AlphaFoldDB" id="A0A2R6PVU9"/>
<comment type="similarity">
    <text evidence="3">Belongs to the GRAS family.</text>
</comment>
<dbReference type="STRING" id="1590841.A0A2R6PVU9"/>